<dbReference type="InterPro" id="IPR003593">
    <property type="entry name" value="AAA+_ATPase"/>
</dbReference>
<dbReference type="GO" id="GO:0005524">
    <property type="term" value="F:ATP binding"/>
    <property type="evidence" value="ECO:0007669"/>
    <property type="project" value="UniProtKB-KW"/>
</dbReference>
<dbReference type="SUPFAM" id="SSF52540">
    <property type="entry name" value="P-loop containing nucleoside triphosphate hydrolases"/>
    <property type="match status" value="1"/>
</dbReference>
<name>A0A9Q2CX49_9STAP</name>
<keyword evidence="4 6" id="KW-0067">ATP-binding</keyword>
<reference evidence="6 7" key="1">
    <citation type="submission" date="2020-08" db="EMBL/GenBank/DDBJ databases">
        <title>Genomic Encyclopedia of Type Strains, Phase IV (KMG-IV): sequencing the most valuable type-strain genomes for metagenomic binning, comparative biology and taxonomic classification.</title>
        <authorList>
            <person name="Goeker M."/>
        </authorList>
    </citation>
    <scope>NUCLEOTIDE SEQUENCE [LARGE SCALE GENOMIC DNA]</scope>
    <source>
        <strain evidence="6 7">DSM 19163</strain>
    </source>
</reference>
<dbReference type="SMART" id="SM00382">
    <property type="entry name" value="AAA"/>
    <property type="match status" value="1"/>
</dbReference>
<gene>
    <name evidence="6" type="ORF">HNQ45_000212</name>
</gene>
<dbReference type="PANTHER" id="PTHR42711:SF5">
    <property type="entry name" value="ABC TRANSPORTER ATP-BINDING PROTEIN NATA"/>
    <property type="match status" value="1"/>
</dbReference>
<dbReference type="EMBL" id="JACHHF010000001">
    <property type="protein sequence ID" value="MBB5175354.1"/>
    <property type="molecule type" value="Genomic_DNA"/>
</dbReference>
<comment type="caution">
    <text evidence="6">The sequence shown here is derived from an EMBL/GenBank/DDBJ whole genome shotgun (WGS) entry which is preliminary data.</text>
</comment>
<organism evidence="6 7">
    <name type="scientific">Nosocomiicoccus ampullae</name>
    <dbReference type="NCBI Taxonomy" id="489910"/>
    <lineage>
        <taxon>Bacteria</taxon>
        <taxon>Bacillati</taxon>
        <taxon>Bacillota</taxon>
        <taxon>Bacilli</taxon>
        <taxon>Bacillales</taxon>
        <taxon>Staphylococcaceae</taxon>
        <taxon>Nosocomiicoccus</taxon>
    </lineage>
</organism>
<dbReference type="Pfam" id="PF13732">
    <property type="entry name" value="DrrA1-3_C"/>
    <property type="match status" value="1"/>
</dbReference>
<dbReference type="Pfam" id="PF00005">
    <property type="entry name" value="ABC_tran"/>
    <property type="match status" value="1"/>
</dbReference>
<dbReference type="InterPro" id="IPR025302">
    <property type="entry name" value="DrrA1/2-like_C"/>
</dbReference>
<proteinExistence type="inferred from homology"/>
<dbReference type="PROSITE" id="PS50893">
    <property type="entry name" value="ABC_TRANSPORTER_2"/>
    <property type="match status" value="1"/>
</dbReference>
<keyword evidence="7" id="KW-1185">Reference proteome</keyword>
<dbReference type="PROSITE" id="PS00211">
    <property type="entry name" value="ABC_TRANSPORTER_1"/>
    <property type="match status" value="1"/>
</dbReference>
<evidence type="ECO:0000259" key="5">
    <source>
        <dbReference type="PROSITE" id="PS50893"/>
    </source>
</evidence>
<dbReference type="InterPro" id="IPR027417">
    <property type="entry name" value="P-loop_NTPase"/>
</dbReference>
<comment type="similarity">
    <text evidence="1">Belongs to the ABC transporter superfamily.</text>
</comment>
<sequence>MGLRINHLTKKFGDFTAVDDLNFNVQDGEMYGLLGGNGAGKTTTFRMILNILNPTSGSVTFNDKKIDYNFTDYIGYLPEERGLHPKLTVEEQVLYLAQLKNMSKQDAKKQLEYWLERFNVSENMNKKIGALSKGNQQKIQLIASIIHNPNLLILDEPFSGLDPVNVELLKEAVKELNKNGATIIFSTHRMEHVEELCESICILKHGTQVAEGSIQSIKDDYKQKTILIRGTHDVSFLKDYPGVLSYNESNDLVTLKIEDETIAQPIYERITPLGYFSEFSVKDPTLNEIFISKVGERGE</sequence>
<evidence type="ECO:0000256" key="2">
    <source>
        <dbReference type="ARBA" id="ARBA00022448"/>
    </source>
</evidence>
<dbReference type="GO" id="GO:0016887">
    <property type="term" value="F:ATP hydrolysis activity"/>
    <property type="evidence" value="ECO:0007669"/>
    <property type="project" value="InterPro"/>
</dbReference>
<protein>
    <submittedName>
        <fullName evidence="6">ABC-2 type transport system ATP-binding protein</fullName>
    </submittedName>
</protein>
<evidence type="ECO:0000256" key="3">
    <source>
        <dbReference type="ARBA" id="ARBA00022741"/>
    </source>
</evidence>
<dbReference type="InterPro" id="IPR003439">
    <property type="entry name" value="ABC_transporter-like_ATP-bd"/>
</dbReference>
<keyword evidence="2" id="KW-0813">Transport</keyword>
<feature type="domain" description="ABC transporter" evidence="5">
    <location>
        <begin position="3"/>
        <end position="230"/>
    </location>
</feature>
<accession>A0A9Q2CX49</accession>
<dbReference type="RefSeq" id="WP_183672782.1">
    <property type="nucleotide sequence ID" value="NZ_CBCRYX010000003.1"/>
</dbReference>
<evidence type="ECO:0000256" key="4">
    <source>
        <dbReference type="ARBA" id="ARBA00022840"/>
    </source>
</evidence>
<dbReference type="PANTHER" id="PTHR42711">
    <property type="entry name" value="ABC TRANSPORTER ATP-BINDING PROTEIN"/>
    <property type="match status" value="1"/>
</dbReference>
<evidence type="ECO:0000313" key="6">
    <source>
        <dbReference type="EMBL" id="MBB5175354.1"/>
    </source>
</evidence>
<evidence type="ECO:0000313" key="7">
    <source>
        <dbReference type="Proteomes" id="UP000579136"/>
    </source>
</evidence>
<dbReference type="Gene3D" id="3.40.50.300">
    <property type="entry name" value="P-loop containing nucleotide triphosphate hydrolases"/>
    <property type="match status" value="1"/>
</dbReference>
<dbReference type="AlphaFoldDB" id="A0A9Q2CX49"/>
<dbReference type="Proteomes" id="UP000579136">
    <property type="component" value="Unassembled WGS sequence"/>
</dbReference>
<dbReference type="InterPro" id="IPR017871">
    <property type="entry name" value="ABC_transporter-like_CS"/>
</dbReference>
<dbReference type="InterPro" id="IPR050763">
    <property type="entry name" value="ABC_transporter_ATP-binding"/>
</dbReference>
<evidence type="ECO:0000256" key="1">
    <source>
        <dbReference type="ARBA" id="ARBA00005417"/>
    </source>
</evidence>
<keyword evidence="3" id="KW-0547">Nucleotide-binding</keyword>